<dbReference type="GO" id="GO:0008270">
    <property type="term" value="F:zinc ion binding"/>
    <property type="evidence" value="ECO:0007669"/>
    <property type="project" value="InterPro"/>
</dbReference>
<reference evidence="7" key="3">
    <citation type="submission" date="2020-09" db="EMBL/GenBank/DDBJ databases">
        <authorList>
            <person name="Sun Q."/>
            <person name="Zhou Y."/>
        </authorList>
    </citation>
    <scope>NUCLEOTIDE SEQUENCE</scope>
    <source>
        <strain evidence="7">CGMCC 1.14984</strain>
    </source>
</reference>
<dbReference type="SUPFAM" id="SSF51735">
    <property type="entry name" value="NAD(P)-binding Rossmann-fold domains"/>
    <property type="match status" value="1"/>
</dbReference>
<dbReference type="SUPFAM" id="SSF50129">
    <property type="entry name" value="GroES-like"/>
    <property type="match status" value="1"/>
</dbReference>
<evidence type="ECO:0000256" key="4">
    <source>
        <dbReference type="ARBA" id="ARBA00022857"/>
    </source>
</evidence>
<evidence type="ECO:0000256" key="1">
    <source>
        <dbReference type="ARBA" id="ARBA00004496"/>
    </source>
</evidence>
<keyword evidence="10" id="KW-1185">Reference proteome</keyword>
<dbReference type="Pfam" id="PF13602">
    <property type="entry name" value="ADH_zinc_N_2"/>
    <property type="match status" value="1"/>
</dbReference>
<keyword evidence="4" id="KW-0521">NADP</keyword>
<dbReference type="Pfam" id="PF08240">
    <property type="entry name" value="ADH_N"/>
    <property type="match status" value="1"/>
</dbReference>
<dbReference type="Gene3D" id="3.40.50.720">
    <property type="entry name" value="NAD(P)-binding Rossmann-like Domain"/>
    <property type="match status" value="1"/>
</dbReference>
<dbReference type="SMART" id="SM00829">
    <property type="entry name" value="PKS_ER"/>
    <property type="match status" value="1"/>
</dbReference>
<gene>
    <name evidence="8" type="ORF">FF098_010515</name>
    <name evidence="7" type="ORF">GCM10011355_21140</name>
</gene>
<evidence type="ECO:0000256" key="2">
    <source>
        <dbReference type="ARBA" id="ARBA00011881"/>
    </source>
</evidence>
<dbReference type="PANTHER" id="PTHR44154:SF1">
    <property type="entry name" value="QUINONE OXIDOREDUCTASE"/>
    <property type="match status" value="1"/>
</dbReference>
<keyword evidence="3" id="KW-0963">Cytoplasm</keyword>
<organism evidence="7 9">
    <name type="scientific">Aquisalinus luteolus</name>
    <dbReference type="NCBI Taxonomy" id="1566827"/>
    <lineage>
        <taxon>Bacteria</taxon>
        <taxon>Pseudomonadati</taxon>
        <taxon>Pseudomonadota</taxon>
        <taxon>Alphaproteobacteria</taxon>
        <taxon>Parvularculales</taxon>
        <taxon>Parvularculaceae</taxon>
        <taxon>Aquisalinus</taxon>
    </lineage>
</organism>
<dbReference type="EMBL" id="BMGZ01000002">
    <property type="protein sequence ID" value="GGH98172.1"/>
    <property type="molecule type" value="Genomic_DNA"/>
</dbReference>
<dbReference type="AlphaFoldDB" id="A0A8J3A893"/>
<dbReference type="InterPro" id="IPR051603">
    <property type="entry name" value="Zinc-ADH_QOR/CCCR"/>
</dbReference>
<dbReference type="InterPro" id="IPR020843">
    <property type="entry name" value="ER"/>
</dbReference>
<evidence type="ECO:0000313" key="9">
    <source>
        <dbReference type="Proteomes" id="UP000621856"/>
    </source>
</evidence>
<feature type="domain" description="Enoyl reductase (ER)" evidence="6">
    <location>
        <begin position="11"/>
        <end position="327"/>
    </location>
</feature>
<dbReference type="PANTHER" id="PTHR44154">
    <property type="entry name" value="QUINONE OXIDOREDUCTASE"/>
    <property type="match status" value="1"/>
</dbReference>
<dbReference type="EMBL" id="VCJR02000002">
    <property type="protein sequence ID" value="NHK28337.1"/>
    <property type="molecule type" value="Genomic_DNA"/>
</dbReference>
<proteinExistence type="predicted"/>
<evidence type="ECO:0000313" key="8">
    <source>
        <dbReference type="EMBL" id="NHK28337.1"/>
    </source>
</evidence>
<dbReference type="GO" id="GO:0016491">
    <property type="term" value="F:oxidoreductase activity"/>
    <property type="evidence" value="ECO:0007669"/>
    <property type="project" value="InterPro"/>
</dbReference>
<evidence type="ECO:0000259" key="6">
    <source>
        <dbReference type="SMART" id="SM00829"/>
    </source>
</evidence>
<comment type="subcellular location">
    <subcellularLocation>
        <location evidence="1">Cytoplasm</location>
    </subcellularLocation>
</comment>
<dbReference type="Gene3D" id="3.90.180.10">
    <property type="entry name" value="Medium-chain alcohol dehydrogenases, catalytic domain"/>
    <property type="match status" value="1"/>
</dbReference>
<dbReference type="InterPro" id="IPR011032">
    <property type="entry name" value="GroES-like_sf"/>
</dbReference>
<comment type="subunit">
    <text evidence="2">Homotetramer.</text>
</comment>
<dbReference type="GO" id="GO:0003723">
    <property type="term" value="F:RNA binding"/>
    <property type="evidence" value="ECO:0007669"/>
    <property type="project" value="UniProtKB-KW"/>
</dbReference>
<dbReference type="InterPro" id="IPR036291">
    <property type="entry name" value="NAD(P)-bd_dom_sf"/>
</dbReference>
<dbReference type="InterPro" id="IPR002364">
    <property type="entry name" value="Quin_OxRdtase/zeta-crystal_CS"/>
</dbReference>
<dbReference type="GO" id="GO:0005737">
    <property type="term" value="C:cytoplasm"/>
    <property type="evidence" value="ECO:0007669"/>
    <property type="project" value="UniProtKB-SubCell"/>
</dbReference>
<evidence type="ECO:0000313" key="7">
    <source>
        <dbReference type="EMBL" id="GGH98172.1"/>
    </source>
</evidence>
<protein>
    <submittedName>
        <fullName evidence="7">Quinone oxidoreductase</fullName>
    </submittedName>
    <submittedName>
        <fullName evidence="8">Zinc-dependent alcohol dehydrogenase family protein</fullName>
    </submittedName>
</protein>
<evidence type="ECO:0000256" key="3">
    <source>
        <dbReference type="ARBA" id="ARBA00022490"/>
    </source>
</evidence>
<keyword evidence="5" id="KW-0694">RNA-binding</keyword>
<dbReference type="PROSITE" id="PS01162">
    <property type="entry name" value="QOR_ZETA_CRYSTAL"/>
    <property type="match status" value="1"/>
</dbReference>
<reference evidence="8 10" key="2">
    <citation type="submission" date="2020-02" db="EMBL/GenBank/DDBJ databases">
        <title>Genome sequence of Parvularcula flava strain NH6-79.</title>
        <authorList>
            <person name="Abdul Karim M.H."/>
            <person name="Lam M.Q."/>
            <person name="Chen S.J."/>
            <person name="Yahya A."/>
            <person name="Shahir S."/>
            <person name="Shamsir M.S."/>
            <person name="Chong C.S."/>
        </authorList>
    </citation>
    <scope>NUCLEOTIDE SEQUENCE [LARGE SCALE GENOMIC DNA]</scope>
    <source>
        <strain evidence="8 10">NH6-79</strain>
    </source>
</reference>
<comment type="caution">
    <text evidence="7">The sequence shown here is derived from an EMBL/GenBank/DDBJ whole genome shotgun (WGS) entry which is preliminary data.</text>
</comment>
<dbReference type="RefSeq" id="WP_155140255.1">
    <property type="nucleotide sequence ID" value="NZ_BMGZ01000002.1"/>
</dbReference>
<sequence>MKAMKLAAYDGKAPFEAFDKPDADPGPNEVAIMVEASSVNPVDLKIRQGATPVGPDAPHVLGCDVAGEIVAVGEAVKGFRPGDAVYGCAGGVKGRDGAYSERMVCDARLIAHKPESLSCREAAALPLVAITAWEALVDRAKVQPGERVLVHGGAGGVGHIGVQLARAMGAIVHTTISSKEKAAIAYDLGAERAIDYKEKSVDDYIAEETGGEGYDVVFDTIGGPHLEKSLQGVKVNGRVVTTVGGGASPELAPMHMKNARLDVVLMLIPMLQDQGLDHHGDILMRLARMIESGFIRPLIDDRRFALEEIGAAHDHLKSGDAIGKIVIDIGQNADARPFPPLR</sequence>
<dbReference type="InterPro" id="IPR013154">
    <property type="entry name" value="ADH-like_N"/>
</dbReference>
<evidence type="ECO:0000256" key="5">
    <source>
        <dbReference type="ARBA" id="ARBA00022884"/>
    </source>
</evidence>
<dbReference type="Proteomes" id="UP000621856">
    <property type="component" value="Unassembled WGS sequence"/>
</dbReference>
<dbReference type="Proteomes" id="UP000818603">
    <property type="component" value="Unassembled WGS sequence"/>
</dbReference>
<evidence type="ECO:0000313" key="10">
    <source>
        <dbReference type="Proteomes" id="UP000818603"/>
    </source>
</evidence>
<accession>A0A8J3A893</accession>
<reference evidence="7" key="1">
    <citation type="journal article" date="2014" name="Int. J. Syst. Evol. Microbiol.">
        <title>Complete genome sequence of Corynebacterium casei LMG S-19264T (=DSM 44701T), isolated from a smear-ripened cheese.</title>
        <authorList>
            <consortium name="US DOE Joint Genome Institute (JGI-PGF)"/>
            <person name="Walter F."/>
            <person name="Albersmeier A."/>
            <person name="Kalinowski J."/>
            <person name="Ruckert C."/>
        </authorList>
    </citation>
    <scope>NUCLEOTIDE SEQUENCE</scope>
    <source>
        <strain evidence="7">CGMCC 1.14984</strain>
    </source>
</reference>
<name>A0A8J3A893_9PROT</name>
<dbReference type="CDD" id="cd08272">
    <property type="entry name" value="MDR6"/>
    <property type="match status" value="1"/>
</dbReference>